<keyword evidence="3" id="KW-1185">Reference proteome</keyword>
<dbReference type="Pfam" id="PF08241">
    <property type="entry name" value="Methyltransf_11"/>
    <property type="match status" value="1"/>
</dbReference>
<feature type="domain" description="Methyltransferase type 11" evidence="1">
    <location>
        <begin position="51"/>
        <end position="164"/>
    </location>
</feature>
<dbReference type="EMBL" id="SPNV01000031">
    <property type="protein sequence ID" value="KAF5864641.1"/>
    <property type="molecule type" value="Genomic_DNA"/>
</dbReference>
<evidence type="ECO:0000313" key="3">
    <source>
        <dbReference type="Proteomes" id="UP000541154"/>
    </source>
</evidence>
<evidence type="ECO:0000313" key="2">
    <source>
        <dbReference type="EMBL" id="KAF5864641.1"/>
    </source>
</evidence>
<dbReference type="PANTHER" id="PTHR43591">
    <property type="entry name" value="METHYLTRANSFERASE"/>
    <property type="match status" value="1"/>
</dbReference>
<evidence type="ECO:0000259" key="1">
    <source>
        <dbReference type="Pfam" id="PF08241"/>
    </source>
</evidence>
<dbReference type="GO" id="GO:0008757">
    <property type="term" value="F:S-adenosylmethionine-dependent methyltransferase activity"/>
    <property type="evidence" value="ECO:0007669"/>
    <property type="project" value="InterPro"/>
</dbReference>
<dbReference type="SUPFAM" id="SSF53335">
    <property type="entry name" value="S-adenosyl-L-methionine-dependent methyltransferases"/>
    <property type="match status" value="1"/>
</dbReference>
<dbReference type="AlphaFoldDB" id="A0A8H6A9Y4"/>
<sequence>MQPSHFQKCDWDSTASEYSKLPKDGPLLVPCKRLLGAMHGTLSFASATTIIDIGCGPGTAVSFLIDGYGHDIPPQSRVIATDYSTGMVEVTRSRVETERTSGKENAKCWGQVETMELDAQDLSAFPSSSASHIMGSLVYFMLPDPQKGLREAYRVLRAGGVFACTSWARVQWMQFMDQAAQEVRRAAGSESVSILCWVSTIFKDELIDMVGGGKHSTGMRFFPKQWGDVAGVKGELESAGFRDVHSEYIDFDWLVEDPEAFAETMCKSSNPGTKMLLGDLSDEKLDRVVESYTRIVKEHGNVCKGVAVLGIGTK</sequence>
<dbReference type="PANTHER" id="PTHR43591:SF24">
    <property type="entry name" value="2-METHOXY-6-POLYPRENYL-1,4-BENZOQUINOL METHYLASE, MITOCHONDRIAL"/>
    <property type="match status" value="1"/>
</dbReference>
<name>A0A8H6A9Y4_PETAA</name>
<gene>
    <name evidence="2" type="ORF">ETB97_007199</name>
</gene>
<accession>A0A8H6A9Y4</accession>
<reference evidence="2 3" key="1">
    <citation type="submission" date="2019-04" db="EMBL/GenBank/DDBJ databases">
        <title>Aspergillus burnettii sp. nov., novel species from soil in southeast Queensland.</title>
        <authorList>
            <person name="Gilchrist C.L.M."/>
            <person name="Pitt J.I."/>
            <person name="Lange L."/>
            <person name="Lacey H.J."/>
            <person name="Vuong D."/>
            <person name="Midgley D.J."/>
            <person name="Greenfield P."/>
            <person name="Bradbury M."/>
            <person name="Lacey E."/>
            <person name="Busk P.K."/>
            <person name="Pilgaard B."/>
            <person name="Chooi Y.H."/>
            <person name="Piggott A.M."/>
        </authorList>
    </citation>
    <scope>NUCLEOTIDE SEQUENCE [LARGE SCALE GENOMIC DNA]</scope>
    <source>
        <strain evidence="2 3">FRR 5400</strain>
    </source>
</reference>
<dbReference type="Gene3D" id="3.40.50.150">
    <property type="entry name" value="Vaccinia Virus protein VP39"/>
    <property type="match status" value="1"/>
</dbReference>
<dbReference type="CDD" id="cd02440">
    <property type="entry name" value="AdoMet_MTases"/>
    <property type="match status" value="1"/>
</dbReference>
<dbReference type="Proteomes" id="UP000541154">
    <property type="component" value="Unassembled WGS sequence"/>
</dbReference>
<organism evidence="2 3">
    <name type="scientific">Petromyces alliaceus</name>
    <name type="common">Aspergillus alliaceus</name>
    <dbReference type="NCBI Taxonomy" id="209559"/>
    <lineage>
        <taxon>Eukaryota</taxon>
        <taxon>Fungi</taxon>
        <taxon>Dikarya</taxon>
        <taxon>Ascomycota</taxon>
        <taxon>Pezizomycotina</taxon>
        <taxon>Eurotiomycetes</taxon>
        <taxon>Eurotiomycetidae</taxon>
        <taxon>Eurotiales</taxon>
        <taxon>Aspergillaceae</taxon>
        <taxon>Aspergillus</taxon>
        <taxon>Aspergillus subgen. Circumdati</taxon>
    </lineage>
</organism>
<protein>
    <recommendedName>
        <fullName evidence="1">Methyltransferase type 11 domain-containing protein</fullName>
    </recommendedName>
</protein>
<dbReference type="InterPro" id="IPR029063">
    <property type="entry name" value="SAM-dependent_MTases_sf"/>
</dbReference>
<dbReference type="InterPro" id="IPR013216">
    <property type="entry name" value="Methyltransf_11"/>
</dbReference>
<proteinExistence type="predicted"/>
<comment type="caution">
    <text evidence="2">The sequence shown here is derived from an EMBL/GenBank/DDBJ whole genome shotgun (WGS) entry which is preliminary data.</text>
</comment>